<dbReference type="InterPro" id="IPR032720">
    <property type="entry name" value="Cys_rich_CWC"/>
</dbReference>
<dbReference type="RefSeq" id="WP_205157141.1">
    <property type="nucleotide sequence ID" value="NZ_JAFEUM010000001.1"/>
</dbReference>
<evidence type="ECO:0000313" key="2">
    <source>
        <dbReference type="Proteomes" id="UP000809621"/>
    </source>
</evidence>
<name>A0ABS2HD75_9VIBR</name>
<proteinExistence type="predicted"/>
<evidence type="ECO:0000313" key="1">
    <source>
        <dbReference type="EMBL" id="MBM7035548.1"/>
    </source>
</evidence>
<accession>A0ABS2HD75</accession>
<sequence>MSSSKSTTLNNLTSAHVSVVDPAEVSTSNETPYDGHNCPQCGCRLFCGVSLGQNECWCFDVDIKKTASVTTKNSLCLCPDCLHNAPAQYGDK</sequence>
<dbReference type="EMBL" id="JAFEUM010000001">
    <property type="protein sequence ID" value="MBM7035548.1"/>
    <property type="molecule type" value="Genomic_DNA"/>
</dbReference>
<dbReference type="Pfam" id="PF14375">
    <property type="entry name" value="Cys_rich_CWC"/>
    <property type="match status" value="1"/>
</dbReference>
<keyword evidence="2" id="KW-1185">Reference proteome</keyword>
<reference evidence="1 2" key="1">
    <citation type="submission" date="2021-02" db="EMBL/GenBank/DDBJ databases">
        <authorList>
            <person name="Park J.-S."/>
        </authorList>
    </citation>
    <scope>NUCLEOTIDE SEQUENCE [LARGE SCALE GENOMIC DNA]</scope>
    <source>
        <strain evidence="1 2">188UL20-2</strain>
    </source>
</reference>
<protein>
    <submittedName>
        <fullName evidence="1">Cysteine-rich CWC family protein</fullName>
    </submittedName>
</protein>
<comment type="caution">
    <text evidence="1">The sequence shown here is derived from an EMBL/GenBank/DDBJ whole genome shotgun (WGS) entry which is preliminary data.</text>
</comment>
<organism evidence="1 2">
    <name type="scientific">Vibrio ulleungensis</name>
    <dbReference type="NCBI Taxonomy" id="2807619"/>
    <lineage>
        <taxon>Bacteria</taxon>
        <taxon>Pseudomonadati</taxon>
        <taxon>Pseudomonadota</taxon>
        <taxon>Gammaproteobacteria</taxon>
        <taxon>Vibrionales</taxon>
        <taxon>Vibrionaceae</taxon>
        <taxon>Vibrio</taxon>
    </lineage>
</organism>
<dbReference type="Proteomes" id="UP000809621">
    <property type="component" value="Unassembled WGS sequence"/>
</dbReference>
<gene>
    <name evidence="1" type="ORF">JQC93_03930</name>
</gene>